<dbReference type="GO" id="GO:0016301">
    <property type="term" value="F:kinase activity"/>
    <property type="evidence" value="ECO:0007669"/>
    <property type="project" value="UniProtKB-UniRule"/>
</dbReference>
<evidence type="ECO:0000259" key="8">
    <source>
        <dbReference type="SMART" id="SM00983"/>
    </source>
</evidence>
<dbReference type="InterPro" id="IPR036371">
    <property type="entry name" value="TPK_B1-bd_sf"/>
</dbReference>
<dbReference type="STRING" id="1353952.A0A165E414"/>
<dbReference type="UniPathway" id="UPA00060">
    <property type="reaction ID" value="UER00597"/>
</dbReference>
<protein>
    <recommendedName>
        <fullName evidence="7">Thiamine pyrophosphokinase</fullName>
        <ecNumber evidence="7">2.7.6.2</ecNumber>
    </recommendedName>
</protein>
<dbReference type="Gene3D" id="3.40.50.10240">
    <property type="entry name" value="Thiamin pyrophosphokinase, catalytic domain"/>
    <property type="match status" value="1"/>
</dbReference>
<dbReference type="EC" id="2.7.6.2" evidence="7"/>
<comment type="similarity">
    <text evidence="2 7">Belongs to the thiamine pyrophosphokinase family.</text>
</comment>
<dbReference type="PANTHER" id="PTHR13622">
    <property type="entry name" value="THIAMIN PYROPHOSPHOKINASE"/>
    <property type="match status" value="1"/>
</dbReference>
<comment type="pathway">
    <text evidence="1 7">Cofactor biosynthesis; thiamine diphosphate biosynthesis; thiamine diphosphate from thiamine: step 1/1.</text>
</comment>
<dbReference type="GO" id="GO:0006772">
    <property type="term" value="P:thiamine metabolic process"/>
    <property type="evidence" value="ECO:0007669"/>
    <property type="project" value="InterPro"/>
</dbReference>
<dbReference type="NCBIfam" id="TIGR01378">
    <property type="entry name" value="thi_PPkinase"/>
    <property type="match status" value="1"/>
</dbReference>
<keyword evidence="5 7" id="KW-0418">Kinase</keyword>
<gene>
    <name evidence="9" type="ORF">CALCODRAFT_439298</name>
</gene>
<dbReference type="Gene3D" id="2.60.120.320">
    <property type="entry name" value="Thiamin pyrophosphokinase, thiamin-binding domain"/>
    <property type="match status" value="1"/>
</dbReference>
<evidence type="ECO:0000256" key="3">
    <source>
        <dbReference type="ARBA" id="ARBA00022679"/>
    </source>
</evidence>
<evidence type="ECO:0000256" key="6">
    <source>
        <dbReference type="ARBA" id="ARBA00022840"/>
    </source>
</evidence>
<name>A0A165E414_9BASI</name>
<dbReference type="GO" id="GO:0004788">
    <property type="term" value="F:thiamine diphosphokinase activity"/>
    <property type="evidence" value="ECO:0007669"/>
    <property type="project" value="UniProtKB-UniRule"/>
</dbReference>
<dbReference type="FunFam" id="2.60.120.320:FF:000001">
    <property type="entry name" value="Thiamine pyrophosphokinase"/>
    <property type="match status" value="1"/>
</dbReference>
<accession>A0A165E414</accession>
<dbReference type="InterPro" id="IPR007373">
    <property type="entry name" value="Thiamin_PyroPKinase_B1-bd"/>
</dbReference>
<dbReference type="InterPro" id="IPR016966">
    <property type="entry name" value="Thiamin_pyrophosphokinase_euk"/>
</dbReference>
<dbReference type="InterPro" id="IPR007371">
    <property type="entry name" value="TPK_catalytic"/>
</dbReference>
<evidence type="ECO:0000256" key="2">
    <source>
        <dbReference type="ARBA" id="ARBA00006785"/>
    </source>
</evidence>
<proteinExistence type="inferred from homology"/>
<comment type="catalytic activity">
    <reaction evidence="7">
        <text>thiamine + ATP = thiamine diphosphate + AMP + H(+)</text>
        <dbReference type="Rhea" id="RHEA:11576"/>
        <dbReference type="ChEBI" id="CHEBI:15378"/>
        <dbReference type="ChEBI" id="CHEBI:18385"/>
        <dbReference type="ChEBI" id="CHEBI:30616"/>
        <dbReference type="ChEBI" id="CHEBI:58937"/>
        <dbReference type="ChEBI" id="CHEBI:456215"/>
    </reaction>
</comment>
<organism evidence="9 10">
    <name type="scientific">Calocera cornea HHB12733</name>
    <dbReference type="NCBI Taxonomy" id="1353952"/>
    <lineage>
        <taxon>Eukaryota</taxon>
        <taxon>Fungi</taxon>
        <taxon>Dikarya</taxon>
        <taxon>Basidiomycota</taxon>
        <taxon>Agaricomycotina</taxon>
        <taxon>Dacrymycetes</taxon>
        <taxon>Dacrymycetales</taxon>
        <taxon>Dacrymycetaceae</taxon>
        <taxon>Calocera</taxon>
    </lineage>
</organism>
<dbReference type="InParanoid" id="A0A165E414"/>
<dbReference type="GO" id="GO:0009229">
    <property type="term" value="P:thiamine diphosphate biosynthetic process"/>
    <property type="evidence" value="ECO:0007669"/>
    <property type="project" value="UniProtKB-UniRule"/>
</dbReference>
<evidence type="ECO:0000256" key="4">
    <source>
        <dbReference type="ARBA" id="ARBA00022741"/>
    </source>
</evidence>
<dbReference type="CDD" id="cd07995">
    <property type="entry name" value="TPK"/>
    <property type="match status" value="1"/>
</dbReference>
<dbReference type="Pfam" id="PF04263">
    <property type="entry name" value="TPK_catalytic"/>
    <property type="match status" value="1"/>
</dbReference>
<dbReference type="SUPFAM" id="SSF63999">
    <property type="entry name" value="Thiamin pyrophosphokinase, catalytic domain"/>
    <property type="match status" value="1"/>
</dbReference>
<keyword evidence="6 7" id="KW-0067">ATP-binding</keyword>
<dbReference type="OrthoDB" id="25149at2759"/>
<dbReference type="PANTHER" id="PTHR13622:SF8">
    <property type="entry name" value="THIAMIN PYROPHOSPHOKINASE 1"/>
    <property type="match status" value="1"/>
</dbReference>
<dbReference type="AlphaFoldDB" id="A0A165E414"/>
<dbReference type="InterPro" id="IPR006282">
    <property type="entry name" value="Thi_PPkinase"/>
</dbReference>
<dbReference type="Pfam" id="PF04265">
    <property type="entry name" value="TPK_B1_binding"/>
    <property type="match status" value="1"/>
</dbReference>
<evidence type="ECO:0000256" key="7">
    <source>
        <dbReference type="PIRNR" id="PIRNR031057"/>
    </source>
</evidence>
<reference evidence="9 10" key="1">
    <citation type="journal article" date="2016" name="Mol. Biol. Evol.">
        <title>Comparative Genomics of Early-Diverging Mushroom-Forming Fungi Provides Insights into the Origins of Lignocellulose Decay Capabilities.</title>
        <authorList>
            <person name="Nagy L.G."/>
            <person name="Riley R."/>
            <person name="Tritt A."/>
            <person name="Adam C."/>
            <person name="Daum C."/>
            <person name="Floudas D."/>
            <person name="Sun H."/>
            <person name="Yadav J.S."/>
            <person name="Pangilinan J."/>
            <person name="Larsson K.H."/>
            <person name="Matsuura K."/>
            <person name="Barry K."/>
            <person name="Labutti K."/>
            <person name="Kuo R."/>
            <person name="Ohm R.A."/>
            <person name="Bhattacharya S.S."/>
            <person name="Shirouzu T."/>
            <person name="Yoshinaga Y."/>
            <person name="Martin F.M."/>
            <person name="Grigoriev I.V."/>
            <person name="Hibbett D.S."/>
        </authorList>
    </citation>
    <scope>NUCLEOTIDE SEQUENCE [LARGE SCALE GENOMIC DNA]</scope>
    <source>
        <strain evidence="9 10">HHB12733</strain>
    </source>
</reference>
<evidence type="ECO:0000313" key="9">
    <source>
        <dbReference type="EMBL" id="KZT54055.1"/>
    </source>
</evidence>
<evidence type="ECO:0000256" key="1">
    <source>
        <dbReference type="ARBA" id="ARBA00005078"/>
    </source>
</evidence>
<dbReference type="SUPFAM" id="SSF63862">
    <property type="entry name" value="Thiamin pyrophosphokinase, substrate-binding domain"/>
    <property type="match status" value="1"/>
</dbReference>
<dbReference type="PIRSF" id="PIRSF031057">
    <property type="entry name" value="Thiamin_pyrophosphokinase"/>
    <property type="match status" value="1"/>
</dbReference>
<dbReference type="GO" id="GO:0005524">
    <property type="term" value="F:ATP binding"/>
    <property type="evidence" value="ECO:0007669"/>
    <property type="project" value="UniProtKB-UniRule"/>
</dbReference>
<dbReference type="EMBL" id="KV424023">
    <property type="protein sequence ID" value="KZT54055.1"/>
    <property type="molecule type" value="Genomic_DNA"/>
</dbReference>
<keyword evidence="10" id="KW-1185">Reference proteome</keyword>
<evidence type="ECO:0000256" key="5">
    <source>
        <dbReference type="ARBA" id="ARBA00022777"/>
    </source>
</evidence>
<feature type="domain" description="Thiamin pyrophosphokinase thiamin-binding" evidence="8">
    <location>
        <begin position="175"/>
        <end position="241"/>
    </location>
</feature>
<evidence type="ECO:0000313" key="10">
    <source>
        <dbReference type="Proteomes" id="UP000076842"/>
    </source>
</evidence>
<dbReference type="GO" id="GO:0030975">
    <property type="term" value="F:thiamine binding"/>
    <property type="evidence" value="ECO:0007669"/>
    <property type="project" value="UniProtKB-UniRule"/>
</dbReference>
<keyword evidence="3 7" id="KW-0808">Transferase</keyword>
<sequence>MSTTITEWSVDHIISKSASSSSTPRCALIILNTPLPNFLLKRVWPNCDWRACADGGANRLFDALTEEERSAFIPDLIKGDLDSIRPDVQSFYASQDVRITKDPDLYASDLMKCIRALKEHEQRVGNEYNLVILGGLSGRLDQTIHTLSQLHKLRHERPRTFVVTEDNVAWVLDSGEHRIKVDRTLLGITCGLLPVGVGSTVLTTKGLKWNLNETESSFDGMVSSSNWLDADEIWIKTTEPIWWSVELRK</sequence>
<dbReference type="Proteomes" id="UP000076842">
    <property type="component" value="Unassembled WGS sequence"/>
</dbReference>
<keyword evidence="4 7" id="KW-0547">Nucleotide-binding</keyword>
<dbReference type="InterPro" id="IPR036759">
    <property type="entry name" value="TPK_catalytic_sf"/>
</dbReference>
<dbReference type="SMART" id="SM00983">
    <property type="entry name" value="TPK_B1_binding"/>
    <property type="match status" value="1"/>
</dbReference>